<evidence type="ECO:0000313" key="2">
    <source>
        <dbReference type="EMBL" id="RAK67992.1"/>
    </source>
</evidence>
<dbReference type="OrthoDB" id="882223at2"/>
<sequence length="181" mass="20039">MRSAKLFCLLLLLLASFGCRKKEVPPVVTLEVVDNWAALMDVTAVPGGPASLFMPTSRLRSACADTCRRNKTSLEQLQSAALSEATLTVDAPPGQNFDFLRQMTFHIMSETGNDLIPLATATNIPRGATRLTLTPTGAPLLAYLRNREYYLKPQVELVQPGQVVARVQLRLRFRVQARQTR</sequence>
<dbReference type="Proteomes" id="UP000248553">
    <property type="component" value="Unassembled WGS sequence"/>
</dbReference>
<accession>A0A328BKJ6</accession>
<keyword evidence="3" id="KW-1185">Reference proteome</keyword>
<feature type="signal peptide" evidence="1">
    <location>
        <begin position="1"/>
        <end position="21"/>
    </location>
</feature>
<comment type="caution">
    <text evidence="2">The sequence shown here is derived from an EMBL/GenBank/DDBJ whole genome shotgun (WGS) entry which is preliminary data.</text>
</comment>
<dbReference type="AlphaFoldDB" id="A0A328BKJ6"/>
<name>A0A328BKJ6_9BACT</name>
<dbReference type="RefSeq" id="WP_111477607.1">
    <property type="nucleotide sequence ID" value="NZ_QHKM01000002.1"/>
</dbReference>
<dbReference type="PROSITE" id="PS51257">
    <property type="entry name" value="PROKAR_LIPOPROTEIN"/>
    <property type="match status" value="1"/>
</dbReference>
<feature type="chain" id="PRO_5016460554" description="YceI family protein" evidence="1">
    <location>
        <begin position="22"/>
        <end position="181"/>
    </location>
</feature>
<proteinExistence type="predicted"/>
<organism evidence="2 3">
    <name type="scientific">Hymenobacter edaphi</name>
    <dbReference type="NCBI Taxonomy" id="2211146"/>
    <lineage>
        <taxon>Bacteria</taxon>
        <taxon>Pseudomonadati</taxon>
        <taxon>Bacteroidota</taxon>
        <taxon>Cytophagia</taxon>
        <taxon>Cytophagales</taxon>
        <taxon>Hymenobacteraceae</taxon>
        <taxon>Hymenobacter</taxon>
    </lineage>
</organism>
<protein>
    <recommendedName>
        <fullName evidence="4">YceI family protein</fullName>
    </recommendedName>
</protein>
<evidence type="ECO:0000256" key="1">
    <source>
        <dbReference type="SAM" id="SignalP"/>
    </source>
</evidence>
<keyword evidence="1" id="KW-0732">Signal</keyword>
<reference evidence="3" key="1">
    <citation type="submission" date="2018-05" db="EMBL/GenBank/DDBJ databases">
        <authorList>
            <person name="Nie L."/>
        </authorList>
    </citation>
    <scope>NUCLEOTIDE SEQUENCE [LARGE SCALE GENOMIC DNA]</scope>
    <source>
        <strain evidence="3">NL</strain>
    </source>
</reference>
<evidence type="ECO:0000313" key="3">
    <source>
        <dbReference type="Proteomes" id="UP000248553"/>
    </source>
</evidence>
<gene>
    <name evidence="2" type="ORF">DLM85_08085</name>
</gene>
<evidence type="ECO:0008006" key="4">
    <source>
        <dbReference type="Google" id="ProtNLM"/>
    </source>
</evidence>
<dbReference type="EMBL" id="QHKM01000002">
    <property type="protein sequence ID" value="RAK67992.1"/>
    <property type="molecule type" value="Genomic_DNA"/>
</dbReference>